<keyword evidence="3" id="KW-1185">Reference proteome</keyword>
<dbReference type="VEuPathDB" id="FungiDB:HpaG811036"/>
<evidence type="ECO:0000313" key="3">
    <source>
        <dbReference type="Proteomes" id="UP000011713"/>
    </source>
</evidence>
<dbReference type="Proteomes" id="UP000011713">
    <property type="component" value="Unassembled WGS sequence"/>
</dbReference>
<dbReference type="EMBL" id="JH598010">
    <property type="status" value="NOT_ANNOTATED_CDS"/>
    <property type="molecule type" value="Genomic_DNA"/>
</dbReference>
<feature type="compositionally biased region" description="Acidic residues" evidence="1">
    <location>
        <begin position="104"/>
        <end position="120"/>
    </location>
</feature>
<dbReference type="InParanoid" id="M4BWY5"/>
<reference evidence="3" key="1">
    <citation type="journal article" date="2010" name="Science">
        <title>Signatures of adaptation to obligate biotrophy in the Hyaloperonospora arabidopsidis genome.</title>
        <authorList>
            <person name="Baxter L."/>
            <person name="Tripathy S."/>
            <person name="Ishaque N."/>
            <person name="Boot N."/>
            <person name="Cabral A."/>
            <person name="Kemen E."/>
            <person name="Thines M."/>
            <person name="Ah-Fong A."/>
            <person name="Anderson R."/>
            <person name="Badejoko W."/>
            <person name="Bittner-Eddy P."/>
            <person name="Boore J.L."/>
            <person name="Chibucos M.C."/>
            <person name="Coates M."/>
            <person name="Dehal P."/>
            <person name="Delehaunty K."/>
            <person name="Dong S."/>
            <person name="Downton P."/>
            <person name="Dumas B."/>
            <person name="Fabro G."/>
            <person name="Fronick C."/>
            <person name="Fuerstenberg S.I."/>
            <person name="Fulton L."/>
            <person name="Gaulin E."/>
            <person name="Govers F."/>
            <person name="Hughes L."/>
            <person name="Humphray S."/>
            <person name="Jiang R.H."/>
            <person name="Judelson H."/>
            <person name="Kamoun S."/>
            <person name="Kyung K."/>
            <person name="Meijer H."/>
            <person name="Minx P."/>
            <person name="Morris P."/>
            <person name="Nelson J."/>
            <person name="Phuntumart V."/>
            <person name="Qutob D."/>
            <person name="Rehmany A."/>
            <person name="Rougon-Cardoso A."/>
            <person name="Ryden P."/>
            <person name="Torto-Alalibo T."/>
            <person name="Studholme D."/>
            <person name="Wang Y."/>
            <person name="Win J."/>
            <person name="Wood J."/>
            <person name="Clifton S.W."/>
            <person name="Rogers J."/>
            <person name="Van den Ackerveken G."/>
            <person name="Jones J.D."/>
            <person name="McDowell J.M."/>
            <person name="Beynon J."/>
            <person name="Tyler B.M."/>
        </authorList>
    </citation>
    <scope>NUCLEOTIDE SEQUENCE [LARGE SCALE GENOMIC DNA]</scope>
    <source>
        <strain evidence="3">Emoy2</strain>
    </source>
</reference>
<accession>M4BWY5</accession>
<protein>
    <submittedName>
        <fullName evidence="2">Uncharacterized protein</fullName>
    </submittedName>
</protein>
<name>M4BWY5_HYAAE</name>
<evidence type="ECO:0000256" key="1">
    <source>
        <dbReference type="SAM" id="MobiDB-lite"/>
    </source>
</evidence>
<proteinExistence type="predicted"/>
<dbReference type="EnsemblProtists" id="HpaT811036">
    <property type="protein sequence ID" value="HpaP811036"/>
    <property type="gene ID" value="HpaG811036"/>
</dbReference>
<organism evidence="2 3">
    <name type="scientific">Hyaloperonospora arabidopsidis (strain Emoy2)</name>
    <name type="common">Downy mildew agent</name>
    <name type="synonym">Peronospora arabidopsidis</name>
    <dbReference type="NCBI Taxonomy" id="559515"/>
    <lineage>
        <taxon>Eukaryota</taxon>
        <taxon>Sar</taxon>
        <taxon>Stramenopiles</taxon>
        <taxon>Oomycota</taxon>
        <taxon>Peronosporomycetes</taxon>
        <taxon>Peronosporales</taxon>
        <taxon>Peronosporaceae</taxon>
        <taxon>Hyaloperonospora</taxon>
    </lineage>
</organism>
<reference evidence="2" key="2">
    <citation type="submission" date="2015-06" db="UniProtKB">
        <authorList>
            <consortium name="EnsemblProtists"/>
        </authorList>
    </citation>
    <scope>IDENTIFICATION</scope>
    <source>
        <strain evidence="2">Emoy2</strain>
    </source>
</reference>
<dbReference type="AlphaFoldDB" id="M4BWY5"/>
<evidence type="ECO:0000313" key="2">
    <source>
        <dbReference type="EnsemblProtists" id="HpaP811036"/>
    </source>
</evidence>
<sequence length="129" mass="14454">MGDITANTYQCPIHYFTCVGASMTFFPLTCEVEANKLPICFAFKNGNHFVALEMDENFPAPPVVAYWRRLAYPMAQLWAGSVQENLRLWMVTKHAPTITTVDLVGEEDGSGSEEEEEDIDLVTLSTKET</sequence>
<feature type="region of interest" description="Disordered" evidence="1">
    <location>
        <begin position="104"/>
        <end position="129"/>
    </location>
</feature>
<dbReference type="HOGENOM" id="CLU_1952966_0_0_1"/>